<dbReference type="InterPro" id="IPR046357">
    <property type="entry name" value="PPIase_dom_sf"/>
</dbReference>
<dbReference type="OrthoDB" id="9808891at2"/>
<dbReference type="GO" id="GO:0042026">
    <property type="term" value="P:protein refolding"/>
    <property type="evidence" value="ECO:0007669"/>
    <property type="project" value="UniProtKB-ARBA"/>
</dbReference>
<proteinExistence type="inferred from homology"/>
<gene>
    <name evidence="12" type="ORF">MB2181_02950</name>
</gene>
<dbReference type="EC" id="5.2.1.8" evidence="10"/>
<sequence>MEIKMNTVVNMTYELKDPDGNLLESSSEPVTYLHGGYDNIFPKVEEAMHGKKVGETVVVSLEPADAFGIYDEGLVQIEPASAFPETELKEGMQFEGEDDSGEVIIYTVTDIADGKVVVDGNHPWAGQRVIFTAIIKDVRLANEEEVEHKHVHGAGGHHH</sequence>
<evidence type="ECO:0000256" key="3">
    <source>
        <dbReference type="ARBA" id="ARBA00006577"/>
    </source>
</evidence>
<dbReference type="Gene3D" id="3.10.50.40">
    <property type="match status" value="1"/>
</dbReference>
<evidence type="ECO:0000256" key="10">
    <source>
        <dbReference type="RuleBase" id="RU003915"/>
    </source>
</evidence>
<comment type="subcellular location">
    <subcellularLocation>
        <location evidence="2">Cytoplasm</location>
    </subcellularLocation>
</comment>
<feature type="domain" description="PPIase FKBP-type" evidence="11">
    <location>
        <begin position="6"/>
        <end position="83"/>
    </location>
</feature>
<dbReference type="InterPro" id="IPR001179">
    <property type="entry name" value="PPIase_FKBP_dom"/>
</dbReference>
<evidence type="ECO:0000256" key="4">
    <source>
        <dbReference type="ARBA" id="ARBA00022490"/>
    </source>
</evidence>
<evidence type="ECO:0000256" key="1">
    <source>
        <dbReference type="ARBA" id="ARBA00000971"/>
    </source>
</evidence>
<evidence type="ECO:0000256" key="6">
    <source>
        <dbReference type="ARBA" id="ARBA00023186"/>
    </source>
</evidence>
<comment type="function">
    <text evidence="8">Also involved in hydrogenase metallocenter assembly, probably by participating in the nickel insertion step. This function in hydrogenase biosynthesis requires chaperone activity and the presence of the metal-binding domain, but not PPIase activity.</text>
</comment>
<evidence type="ECO:0000256" key="9">
    <source>
        <dbReference type="PROSITE-ProRule" id="PRU00277"/>
    </source>
</evidence>
<keyword evidence="13" id="KW-1185">Reference proteome</keyword>
<comment type="catalytic activity">
    <reaction evidence="1 9 10">
        <text>[protein]-peptidylproline (omega=180) = [protein]-peptidylproline (omega=0)</text>
        <dbReference type="Rhea" id="RHEA:16237"/>
        <dbReference type="Rhea" id="RHEA-COMP:10747"/>
        <dbReference type="Rhea" id="RHEA-COMP:10748"/>
        <dbReference type="ChEBI" id="CHEBI:83833"/>
        <dbReference type="ChEBI" id="CHEBI:83834"/>
        <dbReference type="EC" id="5.2.1.8"/>
    </reaction>
</comment>
<dbReference type="Proteomes" id="UP000054262">
    <property type="component" value="Unassembled WGS sequence"/>
</dbReference>
<dbReference type="PANTHER" id="PTHR47861">
    <property type="entry name" value="FKBP-TYPE PEPTIDYL-PROLYL CIS-TRANS ISOMERASE SLYD"/>
    <property type="match status" value="1"/>
</dbReference>
<evidence type="ECO:0000259" key="11">
    <source>
        <dbReference type="PROSITE" id="PS50059"/>
    </source>
</evidence>
<dbReference type="PROSITE" id="PS50059">
    <property type="entry name" value="FKBP_PPIASE"/>
    <property type="match status" value="1"/>
</dbReference>
<dbReference type="EMBL" id="AAUX01000001">
    <property type="protein sequence ID" value="EAV46997.1"/>
    <property type="molecule type" value="Genomic_DNA"/>
</dbReference>
<name>A0P637_9PROT</name>
<dbReference type="SUPFAM" id="SSF54534">
    <property type="entry name" value="FKBP-like"/>
    <property type="match status" value="1"/>
</dbReference>
<protein>
    <recommendedName>
        <fullName evidence="10">Peptidyl-prolyl cis-trans isomerase</fullName>
        <ecNumber evidence="10">5.2.1.8</ecNumber>
    </recommendedName>
</protein>
<evidence type="ECO:0000313" key="13">
    <source>
        <dbReference type="Proteomes" id="UP000054262"/>
    </source>
</evidence>
<reference evidence="12 13" key="1">
    <citation type="submission" date="2006-11" db="EMBL/GenBank/DDBJ databases">
        <authorList>
            <person name="Giovannoni S."/>
            <person name="Vergin K."/>
            <person name="Ferriera S."/>
            <person name="Johnson J."/>
            <person name="Kravitz S."/>
            <person name="Beeson K."/>
            <person name="Sutton G."/>
            <person name="Rogers Y.-H."/>
            <person name="Friedman R."/>
            <person name="Frazier M."/>
            <person name="Venter J.C."/>
        </authorList>
    </citation>
    <scope>NUCLEOTIDE SEQUENCE [LARGE SCALE GENOMIC DNA]</scope>
    <source>
        <strain evidence="12 13">HTCC2181</strain>
    </source>
</reference>
<dbReference type="GO" id="GO:0005737">
    <property type="term" value="C:cytoplasm"/>
    <property type="evidence" value="ECO:0007669"/>
    <property type="project" value="UniProtKB-SubCell"/>
</dbReference>
<dbReference type="AlphaFoldDB" id="A0P637"/>
<dbReference type="GO" id="GO:0003755">
    <property type="term" value="F:peptidyl-prolyl cis-trans isomerase activity"/>
    <property type="evidence" value="ECO:0007669"/>
    <property type="project" value="UniProtKB-UniRule"/>
</dbReference>
<keyword evidence="5 9" id="KW-0697">Rotamase</keyword>
<keyword evidence="6" id="KW-0143">Chaperone</keyword>
<organism evidence="12 13">
    <name type="scientific">Methylophilales bacterium HTCC2181</name>
    <dbReference type="NCBI Taxonomy" id="383631"/>
    <lineage>
        <taxon>Bacteria</taxon>
        <taxon>Pseudomonadati</taxon>
        <taxon>Pseudomonadota</taxon>
        <taxon>Betaproteobacteria</taxon>
        <taxon>Nitrosomonadales</taxon>
        <taxon>OM43 clade</taxon>
    </lineage>
</organism>
<evidence type="ECO:0000256" key="2">
    <source>
        <dbReference type="ARBA" id="ARBA00004496"/>
    </source>
</evidence>
<accession>A0P637</accession>
<keyword evidence="4" id="KW-0963">Cytoplasm</keyword>
<dbReference type="PANTHER" id="PTHR47861:SF3">
    <property type="entry name" value="FKBP-TYPE PEPTIDYL-PROLYL CIS-TRANS ISOMERASE SLYD"/>
    <property type="match status" value="1"/>
</dbReference>
<evidence type="ECO:0000256" key="8">
    <source>
        <dbReference type="ARBA" id="ARBA00037071"/>
    </source>
</evidence>
<evidence type="ECO:0000256" key="7">
    <source>
        <dbReference type="ARBA" id="ARBA00023235"/>
    </source>
</evidence>
<evidence type="ECO:0000313" key="12">
    <source>
        <dbReference type="EMBL" id="EAV46997.1"/>
    </source>
</evidence>
<comment type="similarity">
    <text evidence="3 10">Belongs to the FKBP-type PPIase family.</text>
</comment>
<dbReference type="Pfam" id="PF00254">
    <property type="entry name" value="FKBP_C"/>
    <property type="match status" value="1"/>
</dbReference>
<keyword evidence="7 9" id="KW-0413">Isomerase</keyword>
<evidence type="ECO:0000256" key="5">
    <source>
        <dbReference type="ARBA" id="ARBA00023110"/>
    </source>
</evidence>
<comment type="caution">
    <text evidence="12">The sequence shown here is derived from an EMBL/GenBank/DDBJ whole genome shotgun (WGS) entry which is preliminary data.</text>
</comment>